<comment type="similarity">
    <text evidence="2">Belongs to the cytochrome c oxidase subunit 2 family.</text>
</comment>
<feature type="domain" description="Cytochrome c" evidence="19">
    <location>
        <begin position="252"/>
        <end position="344"/>
    </location>
</feature>
<evidence type="ECO:0000256" key="12">
    <source>
        <dbReference type="ARBA" id="ARBA00023136"/>
    </source>
</evidence>
<organism evidence="20 21">
    <name type="scientific">Enterovirga aerilata</name>
    <dbReference type="NCBI Taxonomy" id="2730920"/>
    <lineage>
        <taxon>Bacteria</taxon>
        <taxon>Pseudomonadati</taxon>
        <taxon>Pseudomonadota</taxon>
        <taxon>Alphaproteobacteria</taxon>
        <taxon>Hyphomicrobiales</taxon>
        <taxon>Methylobacteriaceae</taxon>
        <taxon>Enterovirga</taxon>
    </lineage>
</organism>
<dbReference type="PANTHER" id="PTHR22888">
    <property type="entry name" value="CYTOCHROME C OXIDASE, SUBUNIT II"/>
    <property type="match status" value="1"/>
</dbReference>
<dbReference type="InterPro" id="IPR036909">
    <property type="entry name" value="Cyt_c-like_dom_sf"/>
</dbReference>
<feature type="domain" description="Cytochrome oxidase subunit II copper A binding" evidence="18">
    <location>
        <begin position="125"/>
        <end position="241"/>
    </location>
</feature>
<keyword evidence="11" id="KW-0186">Copper</keyword>
<evidence type="ECO:0000259" key="19">
    <source>
        <dbReference type="PROSITE" id="PS51007"/>
    </source>
</evidence>
<dbReference type="GO" id="GO:0005507">
    <property type="term" value="F:copper ion binding"/>
    <property type="evidence" value="ECO:0007669"/>
    <property type="project" value="InterPro"/>
</dbReference>
<evidence type="ECO:0000256" key="14">
    <source>
        <dbReference type="ARBA" id="ARBA00031399"/>
    </source>
</evidence>
<evidence type="ECO:0000256" key="10">
    <source>
        <dbReference type="ARBA" id="ARBA00023004"/>
    </source>
</evidence>
<comment type="caution">
    <text evidence="20">The sequence shown here is derived from an EMBL/GenBank/DDBJ whole genome shotgun (WGS) entry which is preliminary data.</text>
</comment>
<feature type="transmembrane region" description="Helical" evidence="17">
    <location>
        <begin position="93"/>
        <end position="114"/>
    </location>
</feature>
<keyword evidence="20" id="KW-0560">Oxidoreductase</keyword>
<evidence type="ECO:0000256" key="3">
    <source>
        <dbReference type="ARBA" id="ARBA00022448"/>
    </source>
</evidence>
<keyword evidence="4 16" id="KW-0349">Heme</keyword>
<evidence type="ECO:0000256" key="11">
    <source>
        <dbReference type="ARBA" id="ARBA00023008"/>
    </source>
</evidence>
<dbReference type="InterPro" id="IPR014222">
    <property type="entry name" value="Cyt_c_oxidase_su2"/>
</dbReference>
<dbReference type="InterPro" id="IPR001505">
    <property type="entry name" value="Copper_CuA"/>
</dbReference>
<comment type="subcellular location">
    <subcellularLocation>
        <location evidence="1">Membrane</location>
        <topology evidence="1">Multi-pass membrane protein</topology>
    </subcellularLocation>
</comment>
<dbReference type="Pfam" id="PF00116">
    <property type="entry name" value="COX2"/>
    <property type="match status" value="1"/>
</dbReference>
<dbReference type="SUPFAM" id="SSF46626">
    <property type="entry name" value="Cytochrome c"/>
    <property type="match status" value="1"/>
</dbReference>
<evidence type="ECO:0000256" key="15">
    <source>
        <dbReference type="ARBA" id="ARBA00047816"/>
    </source>
</evidence>
<dbReference type="GO" id="GO:0016020">
    <property type="term" value="C:membrane"/>
    <property type="evidence" value="ECO:0007669"/>
    <property type="project" value="UniProtKB-SubCell"/>
</dbReference>
<dbReference type="NCBIfam" id="TIGR02866">
    <property type="entry name" value="CoxB"/>
    <property type="match status" value="1"/>
</dbReference>
<dbReference type="GO" id="GO:0016491">
    <property type="term" value="F:oxidoreductase activity"/>
    <property type="evidence" value="ECO:0007669"/>
    <property type="project" value="UniProtKB-KW"/>
</dbReference>
<dbReference type="InterPro" id="IPR045187">
    <property type="entry name" value="CcO_II"/>
</dbReference>
<evidence type="ECO:0000256" key="17">
    <source>
        <dbReference type="SAM" id="Phobius"/>
    </source>
</evidence>
<dbReference type="PANTHER" id="PTHR22888:SF9">
    <property type="entry name" value="CYTOCHROME C OXIDASE SUBUNIT 2"/>
    <property type="match status" value="1"/>
</dbReference>
<evidence type="ECO:0000313" key="21">
    <source>
        <dbReference type="Proteomes" id="UP000564885"/>
    </source>
</evidence>
<keyword evidence="3" id="KW-0813">Transport</keyword>
<evidence type="ECO:0000256" key="5">
    <source>
        <dbReference type="ARBA" id="ARBA00022660"/>
    </source>
</evidence>
<keyword evidence="7 16" id="KW-0479">Metal-binding</keyword>
<dbReference type="SUPFAM" id="SSF49503">
    <property type="entry name" value="Cupredoxins"/>
    <property type="match status" value="1"/>
</dbReference>
<evidence type="ECO:0000256" key="2">
    <source>
        <dbReference type="ARBA" id="ARBA00007866"/>
    </source>
</evidence>
<dbReference type="CDD" id="cd04213">
    <property type="entry name" value="CuRO_CcO_Caa3_II"/>
    <property type="match status" value="1"/>
</dbReference>
<accession>A0A849IMM7</accession>
<name>A0A849IMM7_9HYPH</name>
<dbReference type="InterPro" id="IPR002429">
    <property type="entry name" value="CcO_II-like_C"/>
</dbReference>
<keyword evidence="21" id="KW-1185">Reference proteome</keyword>
<evidence type="ECO:0000256" key="16">
    <source>
        <dbReference type="PROSITE-ProRule" id="PRU00433"/>
    </source>
</evidence>
<keyword evidence="12 17" id="KW-0472">Membrane</keyword>
<dbReference type="GO" id="GO:0004129">
    <property type="term" value="F:cytochrome-c oxidase activity"/>
    <property type="evidence" value="ECO:0007669"/>
    <property type="project" value="UniProtKB-EC"/>
</dbReference>
<feature type="transmembrane region" description="Helical" evidence="17">
    <location>
        <begin position="56"/>
        <end position="81"/>
    </location>
</feature>
<evidence type="ECO:0000256" key="13">
    <source>
        <dbReference type="ARBA" id="ARBA00024688"/>
    </source>
</evidence>
<sequence length="344" mass="36590">MTRHSTPPARDPVETGHRGGAAQLACLGLAAAALGGCNAVQSALHPAGDDAALLLSLTWLMSVGGGAIFVLVMVLLALAIWVRPPWLRRRSTVVALGIVFPTTVLTLLLGYGLLVLRSTNAPASGDALTIEITGEQYWWRVRYPADGDRPGFATANEVQVPVGRPVRLVLDAADVIHSVWIPSFAGKMDMIPGRRTLMQFTPERPGTYRGICAEFCGEQHARMMFDVVALPPAEFDAWREAQARAATEPASDFLRRGREIFARSGCGSCHAVRGAGFSGELGPDLTHVGSRRSIGAGLFPNNAGTLGGWIADVQGLKPGARMPSYGSLAGEELRALAGYLEQLK</sequence>
<feature type="transmembrane region" description="Helical" evidence="17">
    <location>
        <begin position="21"/>
        <end position="44"/>
    </location>
</feature>
<keyword evidence="6 17" id="KW-0812">Transmembrane</keyword>
<reference evidence="20 21" key="1">
    <citation type="submission" date="2020-04" db="EMBL/GenBank/DDBJ databases">
        <title>Enterovirga sp. isolate from soil.</title>
        <authorList>
            <person name="Chea S."/>
            <person name="Kim D.-U."/>
        </authorList>
    </citation>
    <scope>NUCLEOTIDE SEQUENCE [LARGE SCALE GENOMIC DNA]</scope>
    <source>
        <strain evidence="20 21">DB1703</strain>
    </source>
</reference>
<comment type="catalytic activity">
    <reaction evidence="15">
        <text>4 Fe(II)-[cytochrome c] + O2 + 8 H(+)(in) = 4 Fe(III)-[cytochrome c] + 2 H2O + 4 H(+)(out)</text>
        <dbReference type="Rhea" id="RHEA:11436"/>
        <dbReference type="Rhea" id="RHEA-COMP:10350"/>
        <dbReference type="Rhea" id="RHEA-COMP:14399"/>
        <dbReference type="ChEBI" id="CHEBI:15377"/>
        <dbReference type="ChEBI" id="CHEBI:15378"/>
        <dbReference type="ChEBI" id="CHEBI:15379"/>
        <dbReference type="ChEBI" id="CHEBI:29033"/>
        <dbReference type="ChEBI" id="CHEBI:29034"/>
        <dbReference type="EC" id="7.1.1.9"/>
    </reaction>
</comment>
<keyword evidence="8" id="KW-0249">Electron transport</keyword>
<dbReference type="PROSITE" id="PS50857">
    <property type="entry name" value="COX2_CUA"/>
    <property type="match status" value="1"/>
</dbReference>
<keyword evidence="9 17" id="KW-1133">Transmembrane helix</keyword>
<keyword evidence="5" id="KW-0679">Respiratory chain</keyword>
<evidence type="ECO:0000256" key="6">
    <source>
        <dbReference type="ARBA" id="ARBA00022692"/>
    </source>
</evidence>
<dbReference type="InterPro" id="IPR034236">
    <property type="entry name" value="CuRO_CcO_Caa3_II"/>
</dbReference>
<keyword evidence="10 16" id="KW-0408">Iron</keyword>
<dbReference type="GO" id="GO:0042773">
    <property type="term" value="P:ATP synthesis coupled electron transport"/>
    <property type="evidence" value="ECO:0007669"/>
    <property type="project" value="TreeGrafter"/>
</dbReference>
<evidence type="ECO:0000256" key="7">
    <source>
        <dbReference type="ARBA" id="ARBA00022723"/>
    </source>
</evidence>
<dbReference type="InterPro" id="IPR009056">
    <property type="entry name" value="Cyt_c-like_dom"/>
</dbReference>
<dbReference type="PROSITE" id="PS51007">
    <property type="entry name" value="CYTC"/>
    <property type="match status" value="1"/>
</dbReference>
<proteinExistence type="inferred from homology"/>
<dbReference type="RefSeq" id="WP_171220684.1">
    <property type="nucleotide sequence ID" value="NZ_JABEPP010000007.1"/>
</dbReference>
<comment type="function">
    <text evidence="13">Subunits I and II form the functional core of the enzyme complex. Electrons originating in cytochrome c are transferred via heme a and Cu(A) to the binuclear center formed by heme a3 and Cu(B).</text>
</comment>
<dbReference type="Gene3D" id="2.60.40.420">
    <property type="entry name" value="Cupredoxins - blue copper proteins"/>
    <property type="match status" value="1"/>
</dbReference>
<dbReference type="Proteomes" id="UP000564885">
    <property type="component" value="Unassembled WGS sequence"/>
</dbReference>
<dbReference type="EMBL" id="JABEPP010000007">
    <property type="protein sequence ID" value="NNM75193.1"/>
    <property type="molecule type" value="Genomic_DNA"/>
</dbReference>
<protein>
    <recommendedName>
        <fullName evidence="14">Cytochrome aa3 subunit 2</fullName>
    </recommendedName>
</protein>
<evidence type="ECO:0000256" key="9">
    <source>
        <dbReference type="ARBA" id="ARBA00022989"/>
    </source>
</evidence>
<evidence type="ECO:0000313" key="20">
    <source>
        <dbReference type="EMBL" id="NNM75193.1"/>
    </source>
</evidence>
<dbReference type="GO" id="GO:0020037">
    <property type="term" value="F:heme binding"/>
    <property type="evidence" value="ECO:0007669"/>
    <property type="project" value="InterPro"/>
</dbReference>
<dbReference type="PROSITE" id="PS00078">
    <property type="entry name" value="COX2"/>
    <property type="match status" value="1"/>
</dbReference>
<evidence type="ECO:0000256" key="1">
    <source>
        <dbReference type="ARBA" id="ARBA00004141"/>
    </source>
</evidence>
<dbReference type="InterPro" id="IPR008972">
    <property type="entry name" value="Cupredoxin"/>
</dbReference>
<evidence type="ECO:0000256" key="4">
    <source>
        <dbReference type="ARBA" id="ARBA00022617"/>
    </source>
</evidence>
<dbReference type="Pfam" id="PF00034">
    <property type="entry name" value="Cytochrom_C"/>
    <property type="match status" value="1"/>
</dbReference>
<evidence type="ECO:0000256" key="8">
    <source>
        <dbReference type="ARBA" id="ARBA00022982"/>
    </source>
</evidence>
<dbReference type="AlphaFoldDB" id="A0A849IMM7"/>
<evidence type="ECO:0000259" key="18">
    <source>
        <dbReference type="PROSITE" id="PS50857"/>
    </source>
</evidence>
<gene>
    <name evidence="20" type="primary">coxB</name>
    <name evidence="20" type="ORF">HJG44_22795</name>
</gene>